<accession>A0A8J5CGF6</accession>
<sequence length="344" mass="36839">MVERLLILLSGIAVTLALVEAGNDATTKRSFTTKAPGLPNKWTQPVDLIPQVFLPGAHDSYGHSLTAYLRQVYDGSVTPPEGGVSGKEGQELPPLGASRGVLEPGCLRLLRCHNENDFYFDRMEIHHADLPERSAAACGHLCLRQRPHSRLVVAKLSPFNEQLVCGCGDQEALPTLPVATDRPQCLQPCPDGGDSCGGPGLVSVYLMDRDRKECLAPVYSYHGCYHGEVGEAAVTLGPWERWAGGCRARCKEPSTSGALMRLTSAADGTTLCECWVTEAELGSAVVQEGGGCGWRCPDGEGWCGGAGMTSVYSAGVRQLPTLSCLLLVTLVLAFLWFLLRDVLA</sequence>
<keyword evidence="1" id="KW-1133">Transmembrane helix</keyword>
<dbReference type="AlphaFoldDB" id="A0A8J5CGF6"/>
<proteinExistence type="predicted"/>
<dbReference type="Proteomes" id="UP000770661">
    <property type="component" value="Unassembled WGS sequence"/>
</dbReference>
<feature type="transmembrane region" description="Helical" evidence="1">
    <location>
        <begin position="319"/>
        <end position="339"/>
    </location>
</feature>
<comment type="caution">
    <text evidence="3">The sequence shown here is derived from an EMBL/GenBank/DDBJ whole genome shotgun (WGS) entry which is preliminary data.</text>
</comment>
<evidence type="ECO:0000256" key="2">
    <source>
        <dbReference type="SAM" id="SignalP"/>
    </source>
</evidence>
<feature type="signal peptide" evidence="2">
    <location>
        <begin position="1"/>
        <end position="17"/>
    </location>
</feature>
<evidence type="ECO:0000313" key="3">
    <source>
        <dbReference type="EMBL" id="KAG0721038.1"/>
    </source>
</evidence>
<organism evidence="3 4">
    <name type="scientific">Chionoecetes opilio</name>
    <name type="common">Atlantic snow crab</name>
    <name type="synonym">Cancer opilio</name>
    <dbReference type="NCBI Taxonomy" id="41210"/>
    <lineage>
        <taxon>Eukaryota</taxon>
        <taxon>Metazoa</taxon>
        <taxon>Ecdysozoa</taxon>
        <taxon>Arthropoda</taxon>
        <taxon>Crustacea</taxon>
        <taxon>Multicrustacea</taxon>
        <taxon>Malacostraca</taxon>
        <taxon>Eumalacostraca</taxon>
        <taxon>Eucarida</taxon>
        <taxon>Decapoda</taxon>
        <taxon>Pleocyemata</taxon>
        <taxon>Brachyura</taxon>
        <taxon>Eubrachyura</taxon>
        <taxon>Majoidea</taxon>
        <taxon>Majidae</taxon>
        <taxon>Chionoecetes</taxon>
    </lineage>
</organism>
<evidence type="ECO:0000313" key="4">
    <source>
        <dbReference type="Proteomes" id="UP000770661"/>
    </source>
</evidence>
<keyword evidence="2" id="KW-0732">Signal</keyword>
<evidence type="ECO:0000256" key="1">
    <source>
        <dbReference type="SAM" id="Phobius"/>
    </source>
</evidence>
<name>A0A8J5CGF6_CHIOP</name>
<dbReference type="EMBL" id="JACEEZ010011919">
    <property type="protein sequence ID" value="KAG0721038.1"/>
    <property type="molecule type" value="Genomic_DNA"/>
</dbReference>
<feature type="chain" id="PRO_5035185952" evidence="2">
    <location>
        <begin position="18"/>
        <end position="344"/>
    </location>
</feature>
<keyword evidence="1" id="KW-0812">Transmembrane</keyword>
<keyword evidence="4" id="KW-1185">Reference proteome</keyword>
<reference evidence="3" key="1">
    <citation type="submission" date="2020-07" db="EMBL/GenBank/DDBJ databases">
        <title>The High-quality genome of the commercially important snow crab, Chionoecetes opilio.</title>
        <authorList>
            <person name="Jeong J.-H."/>
            <person name="Ryu S."/>
        </authorList>
    </citation>
    <scope>NUCLEOTIDE SEQUENCE</scope>
    <source>
        <strain evidence="3">MADBK_172401_WGS</strain>
        <tissue evidence="3">Digestive gland</tissue>
    </source>
</reference>
<protein>
    <submittedName>
        <fullName evidence="3">Uncharacterized protein</fullName>
    </submittedName>
</protein>
<gene>
    <name evidence="3" type="ORF">GWK47_047231</name>
</gene>
<keyword evidence="1" id="KW-0472">Membrane</keyword>
<dbReference type="OrthoDB" id="10437482at2759"/>